<dbReference type="EMBL" id="QBKQ01000004">
    <property type="protein sequence ID" value="PTX41730.1"/>
    <property type="molecule type" value="Genomic_DNA"/>
</dbReference>
<evidence type="ECO:0000313" key="1">
    <source>
        <dbReference type="EMBL" id="PTX41730.1"/>
    </source>
</evidence>
<name>A0A2T6AD34_9FLAO</name>
<comment type="caution">
    <text evidence="1">The sequence shown here is derived from an EMBL/GenBank/DDBJ whole genome shotgun (WGS) entry which is preliminary data.</text>
</comment>
<dbReference type="RefSeq" id="WP_108173099.1">
    <property type="nucleotide sequence ID" value="NZ_QBKQ01000004.1"/>
</dbReference>
<organism evidence="1 2">
    <name type="scientific">Christiangramia gaetbulicola</name>
    <dbReference type="NCBI Taxonomy" id="703340"/>
    <lineage>
        <taxon>Bacteria</taxon>
        <taxon>Pseudomonadati</taxon>
        <taxon>Bacteroidota</taxon>
        <taxon>Flavobacteriia</taxon>
        <taxon>Flavobacteriales</taxon>
        <taxon>Flavobacteriaceae</taxon>
        <taxon>Christiangramia</taxon>
    </lineage>
</organism>
<sequence>MKRYILVFLIISLISCTKDRKEDFILQDLIPENSELIVITPDLQAFIDNLSSNDLLSKSKFPLKTRLTKELDFLRLLNFKNQTGLAFSNLWSQDVNYTLITQRDSSLIPFDSIKNKSVETIKEGDVEFKSVNIENSKFFLYEKGNSVFITNSKQRILDYDAEEKLLKSPDFKKAFEAADRNKTSVFLQHSKIPDDLSSFFKDLKFPGFQKLANWSSFDLDLEKSNIKINGISLGNTGENFLGIFSNSDPRQSEVGKVCPDDFISYYSLGFSSFEKLYANIKAKDSLNTDYPAVLNHAIEIASVNLKDGSAVVINVHEIEAAKEALAGLGEEIESFRGSSIIEVNEEIEFSNIFKNVMEIENAQFYTIQDNFVIFSSSVEILKKFVTSFQNSDTLANKQYFTDLMSSLSSESSMLFVINSKEFSRAKNENSEDLKFNKNSLAAFQVINEDNFAHLHGIISNSEKAAASNGAEQISSFKIEAPVSSNPYFFRNHRTDQLDIAVQDQNNDLYLISNKGNIFWKKNMDSPITSPICQVDLFKNGNLQLAFSTGYNMEVLDRNGNKVEGYPIRFNQPLTQPLAVFDYDNNRNYRFVLTQNKKVYMVGPKGKAIKGFDFEQAGSDVIKAPKHIRLGNKDYILIAEESGKLNILSRQGKIRVPVKDKIEFSENEWYGYQNSFVSTNPQKDLIKISQNGNVSTNDLGLAENNRIVAYKNDLVYLNENELSINSKIVNLDFGLYTDPQLFTFRNRSLIAITDTQTQKVYVFNDKAELLEGFPVYGTSQVDIANADLDSKLELIVRGEENEILMYEF</sequence>
<evidence type="ECO:0000313" key="2">
    <source>
        <dbReference type="Proteomes" id="UP000244174"/>
    </source>
</evidence>
<keyword evidence="2" id="KW-1185">Reference proteome</keyword>
<proteinExistence type="predicted"/>
<dbReference type="Proteomes" id="UP000244174">
    <property type="component" value="Unassembled WGS sequence"/>
</dbReference>
<reference evidence="1 2" key="1">
    <citation type="submission" date="2018-04" db="EMBL/GenBank/DDBJ databases">
        <title>Genomic Encyclopedia of Archaeal and Bacterial Type Strains, Phase II (KMG-II): from individual species to whole genera.</title>
        <authorList>
            <person name="Goeker M."/>
        </authorList>
    </citation>
    <scope>NUCLEOTIDE SEQUENCE [LARGE SCALE GENOMIC DNA]</scope>
    <source>
        <strain evidence="1 2">DSM 23082</strain>
    </source>
</reference>
<accession>A0A2T6AD34</accession>
<dbReference type="OrthoDB" id="1093345at2"/>
<gene>
    <name evidence="1" type="ORF">C8P64_3230</name>
</gene>
<protein>
    <submittedName>
        <fullName evidence="1">Uncharacterized protein</fullName>
    </submittedName>
</protein>
<dbReference type="PROSITE" id="PS51257">
    <property type="entry name" value="PROKAR_LIPOPROTEIN"/>
    <property type="match status" value="1"/>
</dbReference>
<dbReference type="AlphaFoldDB" id="A0A2T6AD34"/>